<name>A0A939G7T0_9BACT</name>
<gene>
    <name evidence="1" type="ORF">J2I48_16365</name>
</gene>
<accession>A0A939G7T0</accession>
<dbReference type="RefSeq" id="WP_207336550.1">
    <property type="nucleotide sequence ID" value="NZ_JAFMYU010000013.1"/>
</dbReference>
<proteinExistence type="predicted"/>
<dbReference type="Proteomes" id="UP000664795">
    <property type="component" value="Unassembled WGS sequence"/>
</dbReference>
<organism evidence="1 2">
    <name type="scientific">Fibrella aquatilis</name>
    <dbReference type="NCBI Taxonomy" id="2817059"/>
    <lineage>
        <taxon>Bacteria</taxon>
        <taxon>Pseudomonadati</taxon>
        <taxon>Bacteroidota</taxon>
        <taxon>Cytophagia</taxon>
        <taxon>Cytophagales</taxon>
        <taxon>Spirosomataceae</taxon>
        <taxon>Fibrella</taxon>
    </lineage>
</organism>
<reference evidence="1 2" key="1">
    <citation type="submission" date="2021-03" db="EMBL/GenBank/DDBJ databases">
        <title>Fibrella sp. HMF5036 genome sequencing and assembly.</title>
        <authorList>
            <person name="Kang H."/>
            <person name="Kim H."/>
            <person name="Bae S."/>
            <person name="Joh K."/>
        </authorList>
    </citation>
    <scope>NUCLEOTIDE SEQUENCE [LARGE SCALE GENOMIC DNA]</scope>
    <source>
        <strain evidence="1 2">HMF5036</strain>
    </source>
</reference>
<comment type="caution">
    <text evidence="1">The sequence shown here is derived from an EMBL/GenBank/DDBJ whole genome shotgun (WGS) entry which is preliminary data.</text>
</comment>
<evidence type="ECO:0000313" key="1">
    <source>
        <dbReference type="EMBL" id="MBO0932585.1"/>
    </source>
</evidence>
<dbReference type="AlphaFoldDB" id="A0A939G7T0"/>
<evidence type="ECO:0000313" key="2">
    <source>
        <dbReference type="Proteomes" id="UP000664795"/>
    </source>
</evidence>
<protein>
    <submittedName>
        <fullName evidence="1">Uncharacterized protein</fullName>
    </submittedName>
</protein>
<sequence>MTAPKHLSNIQVELLKLYANDLPTEQLHEIKLMLARYFAQKATEAMDKQWDERGFTEQDMVNWTNEHNRQYKDTLTTGR</sequence>
<keyword evidence="2" id="KW-1185">Reference proteome</keyword>
<dbReference type="EMBL" id="JAFMYU010000013">
    <property type="protein sequence ID" value="MBO0932585.1"/>
    <property type="molecule type" value="Genomic_DNA"/>
</dbReference>